<reference evidence="5" key="1">
    <citation type="journal article" date="2020" name="Stud. Mycol.">
        <title>101 Dothideomycetes genomes: a test case for predicting lifestyles and emergence of pathogens.</title>
        <authorList>
            <person name="Haridas S."/>
            <person name="Albert R."/>
            <person name="Binder M."/>
            <person name="Bloem J."/>
            <person name="Labutti K."/>
            <person name="Salamov A."/>
            <person name="Andreopoulos B."/>
            <person name="Baker S."/>
            <person name="Barry K."/>
            <person name="Bills G."/>
            <person name="Bluhm B."/>
            <person name="Cannon C."/>
            <person name="Castanera R."/>
            <person name="Culley D."/>
            <person name="Daum C."/>
            <person name="Ezra D."/>
            <person name="Gonzalez J."/>
            <person name="Henrissat B."/>
            <person name="Kuo A."/>
            <person name="Liang C."/>
            <person name="Lipzen A."/>
            <person name="Lutzoni F."/>
            <person name="Magnuson J."/>
            <person name="Mondo S."/>
            <person name="Nolan M."/>
            <person name="Ohm R."/>
            <person name="Pangilinan J."/>
            <person name="Park H.-J."/>
            <person name="Ramirez L."/>
            <person name="Alfaro M."/>
            <person name="Sun H."/>
            <person name="Tritt A."/>
            <person name="Yoshinaga Y."/>
            <person name="Zwiers L.-H."/>
            <person name="Turgeon B."/>
            <person name="Goodwin S."/>
            <person name="Spatafora J."/>
            <person name="Crous P."/>
            <person name="Grigoriev I."/>
        </authorList>
    </citation>
    <scope>NUCLEOTIDE SEQUENCE</scope>
    <source>
        <strain evidence="5">CBS 262.69</strain>
    </source>
</reference>
<keyword evidence="2" id="KW-0175">Coiled coil</keyword>
<proteinExistence type="inferred from homology"/>
<evidence type="ECO:0000313" key="5">
    <source>
        <dbReference type="EMBL" id="KAF2399282.1"/>
    </source>
</evidence>
<dbReference type="InterPro" id="IPR043987">
    <property type="entry name" value="CCZ1/INTU/HSP4_longin_1"/>
</dbReference>
<gene>
    <name evidence="5" type="ORF">EJ06DRAFT_543827</name>
</gene>
<dbReference type="EMBL" id="ML996698">
    <property type="protein sequence ID" value="KAF2399282.1"/>
    <property type="molecule type" value="Genomic_DNA"/>
</dbReference>
<feature type="coiled-coil region" evidence="2">
    <location>
        <begin position="45"/>
        <end position="72"/>
    </location>
</feature>
<sequence>MASEARVVPAQLAFLAIYNPALGPTDETFRDQIVYYYDRTTRLRRRTAAKKNEELERQLQEEENERLRQIGLAQGMVGFARGFSNGRAVDSIDTEKSRIVMHELESGWWIIAQQSIDLTRIPVPASTPTKSAEPTAPTIEYSARELLRAHSIFLLHNGTSLYSMYSRHPRPKFCNLLERFWNRFAGTWDVLLHGNPAVDIYGGLQLAAGGELGVGVGEEEWGSGEREVLEDFAQRTEGLVDLVVARFDEPSEAQRAQGTRDAKSKRPLDAEPWMGTDRPVQAADGVIFSGVGAISRNSLRDVSHWVQWVYAYGEQAYGVKENPGSTRRKPKKRIEAPKLDKGKERADKRSADTSTPTLRSPPPGTSPPGIPRPIVSAAENSLASAISAAEDRRAAEPQESEGWMKYLTLGYGSGRGNKPSSADNTDDASDRPMQTVPPNPEPDIDELATRLQAQLHLEDNGHFVIGLKGPLDENITDPDPASDSDSSTNTRIPVRTLYIELPQEAPTAPSPPSPFESGQTTPRPTPSPPGGPRSRLRVLIYAHRPFIYTFLFDPHTPPLSYASFYKSLHAFFAPLHAPLAASTSAERAAARMAAAQGGVGGTEQVFDLLYDPVGLGTRCSIPNIPLPGTLVVDGGWSRQEALGCHAAVVEVARGAGGVLERSVKTGRGWWVTCGKGGGACAEGEGGHTGGTEE</sequence>
<name>A0A6G1HTF1_9PEZI</name>
<dbReference type="Proteomes" id="UP000799640">
    <property type="component" value="Unassembled WGS sequence"/>
</dbReference>
<accession>A0A6G1HTF1</accession>
<organism evidence="5 6">
    <name type="scientific">Trichodelitschia bisporula</name>
    <dbReference type="NCBI Taxonomy" id="703511"/>
    <lineage>
        <taxon>Eukaryota</taxon>
        <taxon>Fungi</taxon>
        <taxon>Dikarya</taxon>
        <taxon>Ascomycota</taxon>
        <taxon>Pezizomycotina</taxon>
        <taxon>Dothideomycetes</taxon>
        <taxon>Dothideomycetes incertae sedis</taxon>
        <taxon>Phaeotrichales</taxon>
        <taxon>Phaeotrichaceae</taxon>
        <taxon>Trichodelitschia</taxon>
    </lineage>
</organism>
<feature type="region of interest" description="Disordered" evidence="3">
    <location>
        <begin position="319"/>
        <end position="374"/>
    </location>
</feature>
<dbReference type="Pfam" id="PF19031">
    <property type="entry name" value="Intu_longin_1"/>
    <property type="match status" value="1"/>
</dbReference>
<comment type="similarity">
    <text evidence="1">Belongs to the CCZ1 family.</text>
</comment>
<dbReference type="InterPro" id="IPR013176">
    <property type="entry name" value="Ccz1"/>
</dbReference>
<dbReference type="OrthoDB" id="240546at2759"/>
<dbReference type="GO" id="GO:0035658">
    <property type="term" value="C:Mon1-Ccz1 complex"/>
    <property type="evidence" value="ECO:0007669"/>
    <property type="project" value="InterPro"/>
</dbReference>
<keyword evidence="6" id="KW-1185">Reference proteome</keyword>
<dbReference type="PANTHER" id="PTHR13056">
    <property type="entry name" value="VACUOLAR FUSION PROTEIN CCZ1 HOMOLOG-RELATED"/>
    <property type="match status" value="1"/>
</dbReference>
<feature type="region of interest" description="Disordered" evidence="3">
    <location>
        <begin position="504"/>
        <end position="534"/>
    </location>
</feature>
<dbReference type="GO" id="GO:0016192">
    <property type="term" value="P:vesicle-mediated transport"/>
    <property type="evidence" value="ECO:0007669"/>
    <property type="project" value="InterPro"/>
</dbReference>
<evidence type="ECO:0000256" key="1">
    <source>
        <dbReference type="ARBA" id="ARBA00005352"/>
    </source>
</evidence>
<evidence type="ECO:0000256" key="3">
    <source>
        <dbReference type="SAM" id="MobiDB-lite"/>
    </source>
</evidence>
<feature type="compositionally biased region" description="Pro residues" evidence="3">
    <location>
        <begin position="359"/>
        <end position="371"/>
    </location>
</feature>
<feature type="region of interest" description="Disordered" evidence="3">
    <location>
        <begin position="251"/>
        <end position="276"/>
    </location>
</feature>
<feature type="region of interest" description="Disordered" evidence="3">
    <location>
        <begin position="413"/>
        <end position="444"/>
    </location>
</feature>
<evidence type="ECO:0000313" key="6">
    <source>
        <dbReference type="Proteomes" id="UP000799640"/>
    </source>
</evidence>
<feature type="compositionally biased region" description="Basic and acidic residues" evidence="3">
    <location>
        <begin position="258"/>
        <end position="269"/>
    </location>
</feature>
<feature type="region of interest" description="Disordered" evidence="3">
    <location>
        <begin position="469"/>
        <end position="491"/>
    </location>
</feature>
<feature type="compositionally biased region" description="Basic and acidic residues" evidence="3">
    <location>
        <begin position="333"/>
        <end position="351"/>
    </location>
</feature>
<evidence type="ECO:0000256" key="2">
    <source>
        <dbReference type="SAM" id="Coils"/>
    </source>
</evidence>
<dbReference type="AlphaFoldDB" id="A0A6G1HTF1"/>
<dbReference type="PANTHER" id="PTHR13056:SF0">
    <property type="entry name" value="VACUOLAR FUSION PROTEIN CCZ1 HOMOLOG-RELATED"/>
    <property type="match status" value="1"/>
</dbReference>
<feature type="domain" description="CCZ1/INTU/HSP4 first Longin" evidence="4">
    <location>
        <begin position="13"/>
        <end position="114"/>
    </location>
</feature>
<protein>
    <recommendedName>
        <fullName evidence="4">CCZ1/INTU/HSP4 first Longin domain-containing protein</fullName>
    </recommendedName>
</protein>
<evidence type="ECO:0000259" key="4">
    <source>
        <dbReference type="Pfam" id="PF19031"/>
    </source>
</evidence>